<feature type="signal peptide" evidence="1">
    <location>
        <begin position="1"/>
        <end position="28"/>
    </location>
</feature>
<protein>
    <submittedName>
        <fullName evidence="2">HmuY family protein</fullName>
    </submittedName>
</protein>
<dbReference type="PROSITE" id="PS51257">
    <property type="entry name" value="PROKAR_LIPOPROTEIN"/>
    <property type="match status" value="1"/>
</dbReference>
<evidence type="ECO:0000256" key="1">
    <source>
        <dbReference type="SAM" id="SignalP"/>
    </source>
</evidence>
<gene>
    <name evidence="2" type="ORF">RT717_05075</name>
</gene>
<dbReference type="Gene3D" id="2.60.40.2030">
    <property type="match status" value="1"/>
</dbReference>
<accession>A0ABZ0IWI2</accession>
<dbReference type="InterPro" id="IPR025921">
    <property type="entry name" value="HmuY"/>
</dbReference>
<proteinExistence type="predicted"/>
<sequence length="472" mass="50461">MKQTITHWIKAKYFILSICSAAILTACGDDEPALPDNLVNFPSAQQSISEDESELDVVLSFSRGLDVATADITVELAGENIAYGTKFTTTPAASNDAITLTVAEGAEQASFTVSKVDAALFDGDEVITFTLSTSTDGLLPGTTATMTLSFAEILAAQGQIDIEGGGATYSNKVFIDLSANRQTAVNRNGWDLGFYSGVDFKVILNSSVTMFAQALEKTDLAEVTATDTVGFAAAMSINAFSTDAFGWIDDPSGDLDKTAIAEISATADENVVYIINRGEAPAATAGAPGETRGWKKIKISQTADGYLLQYADISATTFSELEIDKVEAQQFVYAHFEDGVVDVEPAKDKWDIAWTGFMNSTNFGGGAIPYYFQDIVLQNTAGVETAMVVTETKSYESFSSSDIASLEFSESQTAIGSTWRVTGGPGGSQPGVYEDRFYVIKDTSGNYYKLKFTALMQGGERGKPQIAYELLD</sequence>
<name>A0ABZ0IWI2_9BACT</name>
<keyword evidence="1" id="KW-0732">Signal</keyword>
<dbReference type="Proteomes" id="UP001302349">
    <property type="component" value="Chromosome"/>
</dbReference>
<dbReference type="EMBL" id="CP136051">
    <property type="protein sequence ID" value="WOK08002.1"/>
    <property type="molecule type" value="Genomic_DNA"/>
</dbReference>
<dbReference type="CDD" id="cd12105">
    <property type="entry name" value="HmuY"/>
    <property type="match status" value="1"/>
</dbReference>
<reference evidence="2 3" key="1">
    <citation type="journal article" date="2023" name="Microbiol. Resour. Announc.">
        <title>Complete Genome Sequence of Imperialibacter roseus strain P4T.</title>
        <authorList>
            <person name="Tizabi D.R."/>
            <person name="Bachvaroff T."/>
            <person name="Hill R.T."/>
        </authorList>
    </citation>
    <scope>NUCLEOTIDE SEQUENCE [LARGE SCALE GENOMIC DNA]</scope>
    <source>
        <strain evidence="2 3">P4T</strain>
    </source>
</reference>
<evidence type="ECO:0000313" key="2">
    <source>
        <dbReference type="EMBL" id="WOK08002.1"/>
    </source>
</evidence>
<dbReference type="Pfam" id="PF14064">
    <property type="entry name" value="HmuY"/>
    <property type="match status" value="1"/>
</dbReference>
<evidence type="ECO:0000313" key="3">
    <source>
        <dbReference type="Proteomes" id="UP001302349"/>
    </source>
</evidence>
<dbReference type="InterPro" id="IPR038081">
    <property type="entry name" value="CalX-like_sf"/>
</dbReference>
<feature type="chain" id="PRO_5047392243" evidence="1">
    <location>
        <begin position="29"/>
        <end position="472"/>
    </location>
</feature>
<dbReference type="SUPFAM" id="SSF141072">
    <property type="entry name" value="CalX-like"/>
    <property type="match status" value="1"/>
</dbReference>
<keyword evidence="3" id="KW-1185">Reference proteome</keyword>
<dbReference type="RefSeq" id="WP_317490650.1">
    <property type="nucleotide sequence ID" value="NZ_CP136051.1"/>
</dbReference>
<organism evidence="2 3">
    <name type="scientific">Imperialibacter roseus</name>
    <dbReference type="NCBI Taxonomy" id="1324217"/>
    <lineage>
        <taxon>Bacteria</taxon>
        <taxon>Pseudomonadati</taxon>
        <taxon>Bacteroidota</taxon>
        <taxon>Cytophagia</taxon>
        <taxon>Cytophagales</taxon>
        <taxon>Flammeovirgaceae</taxon>
        <taxon>Imperialibacter</taxon>
    </lineage>
</organism>